<dbReference type="Gene3D" id="1.20.58.1480">
    <property type="match status" value="1"/>
</dbReference>
<comment type="similarity">
    <text evidence="9 10 13 14">Belongs to the peptidase S16 family.</text>
</comment>
<evidence type="ECO:0000313" key="18">
    <source>
        <dbReference type="EMBL" id="TMQ64110.1"/>
    </source>
</evidence>
<dbReference type="InterPro" id="IPR027417">
    <property type="entry name" value="P-loop_NTPase"/>
</dbReference>
<dbReference type="Proteomes" id="UP000316609">
    <property type="component" value="Unassembled WGS sequence"/>
</dbReference>
<dbReference type="InterPro" id="IPR015947">
    <property type="entry name" value="PUA-like_sf"/>
</dbReference>
<dbReference type="GO" id="GO:0016887">
    <property type="term" value="F:ATP hydrolysis activity"/>
    <property type="evidence" value="ECO:0007669"/>
    <property type="project" value="UniProtKB-UniRule"/>
</dbReference>
<evidence type="ECO:0000256" key="14">
    <source>
        <dbReference type="RuleBase" id="RU000591"/>
    </source>
</evidence>
<evidence type="ECO:0000256" key="8">
    <source>
        <dbReference type="ARBA" id="ARBA00023016"/>
    </source>
</evidence>
<protein>
    <recommendedName>
        <fullName evidence="9 10">Lon protease</fullName>
        <ecNumber evidence="9 10">3.4.21.53</ecNumber>
    </recommendedName>
    <alternativeName>
        <fullName evidence="9">ATP-dependent protease La</fullName>
    </alternativeName>
</protein>
<keyword evidence="2 9" id="KW-0963">Cytoplasm</keyword>
<evidence type="ECO:0000256" key="9">
    <source>
        <dbReference type="HAMAP-Rule" id="MF_01973"/>
    </source>
</evidence>
<dbReference type="SUPFAM" id="SSF88697">
    <property type="entry name" value="PUA domain-like"/>
    <property type="match status" value="1"/>
</dbReference>
<feature type="active site" evidence="9 11">
    <location>
        <position position="711"/>
    </location>
</feature>
<dbReference type="GO" id="GO:0004176">
    <property type="term" value="F:ATP-dependent peptidase activity"/>
    <property type="evidence" value="ECO:0007669"/>
    <property type="project" value="UniProtKB-UniRule"/>
</dbReference>
<dbReference type="InterPro" id="IPR014721">
    <property type="entry name" value="Ribsml_uS5_D2-typ_fold_subgr"/>
</dbReference>
<dbReference type="Pfam" id="PF22667">
    <property type="entry name" value="Lon_lid"/>
    <property type="match status" value="1"/>
</dbReference>
<dbReference type="FunFam" id="1.20.5.5270:FF:000002">
    <property type="entry name" value="Lon protease homolog"/>
    <property type="match status" value="1"/>
</dbReference>
<dbReference type="InterPro" id="IPR008269">
    <property type="entry name" value="Lon_proteolytic"/>
</dbReference>
<dbReference type="PROSITE" id="PS01046">
    <property type="entry name" value="LON_SER"/>
    <property type="match status" value="1"/>
</dbReference>
<dbReference type="PANTHER" id="PTHR10046">
    <property type="entry name" value="ATP DEPENDENT LON PROTEASE FAMILY MEMBER"/>
    <property type="match status" value="1"/>
</dbReference>
<dbReference type="Gene3D" id="3.40.50.300">
    <property type="entry name" value="P-loop containing nucleotide triphosphate hydrolases"/>
    <property type="match status" value="1"/>
</dbReference>
<dbReference type="InterPro" id="IPR003111">
    <property type="entry name" value="Lon_prtase_N"/>
</dbReference>
<dbReference type="InterPro" id="IPR003959">
    <property type="entry name" value="ATPase_AAA_core"/>
</dbReference>
<evidence type="ECO:0000256" key="5">
    <source>
        <dbReference type="ARBA" id="ARBA00022801"/>
    </source>
</evidence>
<evidence type="ECO:0000259" key="16">
    <source>
        <dbReference type="PROSITE" id="PS51786"/>
    </source>
</evidence>
<dbReference type="GO" id="GO:0005737">
    <property type="term" value="C:cytoplasm"/>
    <property type="evidence" value="ECO:0007669"/>
    <property type="project" value="UniProtKB-SubCell"/>
</dbReference>
<dbReference type="SUPFAM" id="SSF54211">
    <property type="entry name" value="Ribosomal protein S5 domain 2-like"/>
    <property type="match status" value="1"/>
</dbReference>
<dbReference type="Pfam" id="PF00004">
    <property type="entry name" value="AAA"/>
    <property type="match status" value="1"/>
</dbReference>
<dbReference type="EMBL" id="VBOY01000095">
    <property type="protein sequence ID" value="TMQ64110.1"/>
    <property type="molecule type" value="Genomic_DNA"/>
</dbReference>
<dbReference type="SMART" id="SM00382">
    <property type="entry name" value="AAA"/>
    <property type="match status" value="1"/>
</dbReference>
<feature type="domain" description="Lon proteolytic" evidence="16">
    <location>
        <begin position="581"/>
        <end position="762"/>
    </location>
</feature>
<evidence type="ECO:0000259" key="17">
    <source>
        <dbReference type="PROSITE" id="PS51787"/>
    </source>
</evidence>
<dbReference type="InterPro" id="IPR004815">
    <property type="entry name" value="Lon_bac/euk-typ"/>
</dbReference>
<dbReference type="AlphaFoldDB" id="A0A538TKG8"/>
<name>A0A538TKG8_UNCEI</name>
<dbReference type="Gene3D" id="1.10.8.60">
    <property type="match status" value="1"/>
</dbReference>
<dbReference type="Gene3D" id="2.30.130.40">
    <property type="entry name" value="LON domain-like"/>
    <property type="match status" value="1"/>
</dbReference>
<evidence type="ECO:0000256" key="2">
    <source>
        <dbReference type="ARBA" id="ARBA00022490"/>
    </source>
</evidence>
<dbReference type="Pfam" id="PF02190">
    <property type="entry name" value="LON_substr_bdg"/>
    <property type="match status" value="1"/>
</dbReference>
<dbReference type="SUPFAM" id="SSF52540">
    <property type="entry name" value="P-loop containing nucleoside triphosphate hydrolases"/>
    <property type="match status" value="1"/>
</dbReference>
<keyword evidence="7 9" id="KW-0067">ATP-binding</keyword>
<dbReference type="CDD" id="cd19500">
    <property type="entry name" value="RecA-like_Lon"/>
    <property type="match status" value="1"/>
</dbReference>
<dbReference type="InterPro" id="IPR054594">
    <property type="entry name" value="Lon_lid"/>
</dbReference>
<keyword evidence="3 9" id="KW-0645">Protease</keyword>
<comment type="catalytic activity">
    <reaction evidence="9 10 13">
        <text>Hydrolysis of proteins in presence of ATP.</text>
        <dbReference type="EC" id="3.4.21.53"/>
    </reaction>
</comment>
<dbReference type="NCBIfam" id="TIGR00763">
    <property type="entry name" value="lon"/>
    <property type="match status" value="1"/>
</dbReference>
<evidence type="ECO:0000256" key="10">
    <source>
        <dbReference type="PIRNR" id="PIRNR001174"/>
    </source>
</evidence>
<evidence type="ECO:0000256" key="15">
    <source>
        <dbReference type="SAM" id="MobiDB-lite"/>
    </source>
</evidence>
<dbReference type="InterPro" id="IPR008268">
    <property type="entry name" value="Peptidase_S16_AS"/>
</dbReference>
<dbReference type="PROSITE" id="PS51787">
    <property type="entry name" value="LON_N"/>
    <property type="match status" value="1"/>
</dbReference>
<dbReference type="Pfam" id="PF05362">
    <property type="entry name" value="Lon_C"/>
    <property type="match status" value="1"/>
</dbReference>
<accession>A0A538TKG8</accession>
<dbReference type="Gene3D" id="3.30.230.10">
    <property type="match status" value="1"/>
</dbReference>
<organism evidence="18 19">
    <name type="scientific">Eiseniibacteriota bacterium</name>
    <dbReference type="NCBI Taxonomy" id="2212470"/>
    <lineage>
        <taxon>Bacteria</taxon>
        <taxon>Candidatus Eiseniibacteriota</taxon>
    </lineage>
</organism>
<dbReference type="PRINTS" id="PR00830">
    <property type="entry name" value="ENDOLAPTASE"/>
</dbReference>
<sequence length="785" mass="87229">MLPLRDVVIFPYMTIPLLVGRVPSIHAIEKAVARDRVLFVTAQKRSEVADPSHEELYRIGTVVRVLQLFRLPDGTMRVLVEGICRARAEHFLWTTDCYTVRIAVLPEQSAVGPEIEALMRNVLGLFNDYVHLNRRIPDEVLMTANNITDPAALAHTVAAHLLVKVPEKQALLEVESAAERLKRLSQMLASELEIVKLERKIEGQVRSQVHKNQKEFYLNEQLKAIRKELGHHQEFANEIGELEVAIKRARMPREVAAKAVKELERLSKMSFMSPEATVVRNYLDWLVSLPWSKTTRDHDGIQEVEQILDEDHYGLRKVKERIVEYLAVLKLTGKNKGPILCFVGPPGVGKTSLGKSIARALDRRFVRMSLGGVRDEAEIRGHRRTYIGSMPGRVIQNLKKAGSKNPVFLLDEVDKLGADFRGDPAAALLEVLDPEQNHTFNDHYLEVDFDLSQVMFICTANSLYNIPPALIDRMELIRLPGYLENEKIEIARAFLVPKQVQAAGLEPSDLRIGVPALRALVNRYTREAGVRNLEREIAGLARKVAKRKAAGRLKGRVTITADNLHRYLGPMRYIDSVLERTARVGVANGLAWTDVGGEVLTIEVSILPGKGDLLLTGKLGDVMRESGQAALSYARARAVALGLDKWFYRDVDIHVHIPEGASPKDGPSAGITMCVALVSALTGVPTKPDVAMTGEITLRGTVLPIGGLNEKAVAARRAGVKTMLIPRANEKDLSEVPEEIRQDLEFVLIDNMDQVLGHALERPLGEAAPARPTRPETGETAHYAH</sequence>
<dbReference type="NCBIfam" id="NF008053">
    <property type="entry name" value="PRK10787.1"/>
    <property type="match status" value="1"/>
</dbReference>
<evidence type="ECO:0000256" key="11">
    <source>
        <dbReference type="PIRSR" id="PIRSR001174-1"/>
    </source>
</evidence>
<keyword evidence="6 9" id="KW-0720">Serine protease</keyword>
<evidence type="ECO:0000256" key="4">
    <source>
        <dbReference type="ARBA" id="ARBA00022741"/>
    </source>
</evidence>
<feature type="domain" description="Lon N-terminal" evidence="17">
    <location>
        <begin position="1"/>
        <end position="192"/>
    </location>
</feature>
<dbReference type="GO" id="GO:0034605">
    <property type="term" value="P:cellular response to heat"/>
    <property type="evidence" value="ECO:0007669"/>
    <property type="project" value="UniProtKB-UniRule"/>
</dbReference>
<dbReference type="PIRSF" id="PIRSF001174">
    <property type="entry name" value="Lon_proteas"/>
    <property type="match status" value="1"/>
</dbReference>
<keyword evidence="4 9" id="KW-0547">Nucleotide-binding</keyword>
<dbReference type="GO" id="GO:0004252">
    <property type="term" value="F:serine-type endopeptidase activity"/>
    <property type="evidence" value="ECO:0007669"/>
    <property type="project" value="UniProtKB-UniRule"/>
</dbReference>
<dbReference type="InterPro" id="IPR027065">
    <property type="entry name" value="Lon_Prtase"/>
</dbReference>
<dbReference type="InterPro" id="IPR003593">
    <property type="entry name" value="AAA+_ATPase"/>
</dbReference>
<dbReference type="InterPro" id="IPR027543">
    <property type="entry name" value="Lon_bac"/>
</dbReference>
<dbReference type="PROSITE" id="PS51786">
    <property type="entry name" value="LON_PROTEOLYTIC"/>
    <property type="match status" value="1"/>
</dbReference>
<evidence type="ECO:0000256" key="1">
    <source>
        <dbReference type="ARBA" id="ARBA00004496"/>
    </source>
</evidence>
<evidence type="ECO:0000313" key="19">
    <source>
        <dbReference type="Proteomes" id="UP000316609"/>
    </source>
</evidence>
<comment type="subcellular location">
    <subcellularLocation>
        <location evidence="1 9 10">Cytoplasm</location>
    </subcellularLocation>
</comment>
<dbReference type="SMART" id="SM00464">
    <property type="entry name" value="LON"/>
    <property type="match status" value="1"/>
</dbReference>
<dbReference type="GO" id="GO:0006515">
    <property type="term" value="P:protein quality control for misfolded or incompletely synthesized proteins"/>
    <property type="evidence" value="ECO:0007669"/>
    <property type="project" value="UniProtKB-UniRule"/>
</dbReference>
<dbReference type="HAMAP" id="MF_01973">
    <property type="entry name" value="lon_bact"/>
    <property type="match status" value="1"/>
</dbReference>
<feature type="binding site" evidence="9 12">
    <location>
        <begin position="344"/>
        <end position="351"/>
    </location>
    <ligand>
        <name>ATP</name>
        <dbReference type="ChEBI" id="CHEBI:30616"/>
    </ligand>
</feature>
<evidence type="ECO:0000256" key="7">
    <source>
        <dbReference type="ARBA" id="ARBA00022840"/>
    </source>
</evidence>
<feature type="active site" evidence="9 11">
    <location>
        <position position="668"/>
    </location>
</feature>
<comment type="function">
    <text evidence="9">ATP-dependent serine protease that mediates the selective degradation of mutant and abnormal proteins as well as certain short-lived regulatory proteins. Required for cellular homeostasis and for survival from DNA damage and developmental changes induced by stress. Degrades polypeptides processively to yield small peptide fragments that are 5 to 10 amino acids long. Binds to DNA in a double-stranded, site-specific manner.</text>
</comment>
<keyword evidence="8 9" id="KW-0346">Stress response</keyword>
<evidence type="ECO:0000256" key="3">
    <source>
        <dbReference type="ARBA" id="ARBA00022670"/>
    </source>
</evidence>
<evidence type="ECO:0000256" key="12">
    <source>
        <dbReference type="PIRSR" id="PIRSR001174-2"/>
    </source>
</evidence>
<dbReference type="GO" id="GO:0043565">
    <property type="term" value="F:sequence-specific DNA binding"/>
    <property type="evidence" value="ECO:0007669"/>
    <property type="project" value="UniProtKB-UniRule"/>
</dbReference>
<comment type="induction">
    <text evidence="9">By heat shock.</text>
</comment>
<reference evidence="18 19" key="1">
    <citation type="journal article" date="2019" name="Nat. Microbiol.">
        <title>Mediterranean grassland soil C-N compound turnover is dependent on rainfall and depth, and is mediated by genomically divergent microorganisms.</title>
        <authorList>
            <person name="Diamond S."/>
            <person name="Andeer P.F."/>
            <person name="Li Z."/>
            <person name="Crits-Christoph A."/>
            <person name="Burstein D."/>
            <person name="Anantharaman K."/>
            <person name="Lane K.R."/>
            <person name="Thomas B.C."/>
            <person name="Pan C."/>
            <person name="Northen T.R."/>
            <person name="Banfield J.F."/>
        </authorList>
    </citation>
    <scope>NUCLEOTIDE SEQUENCE [LARGE SCALE GENOMIC DNA]</scope>
    <source>
        <strain evidence="18">WS_8</strain>
    </source>
</reference>
<evidence type="ECO:0000256" key="6">
    <source>
        <dbReference type="ARBA" id="ARBA00022825"/>
    </source>
</evidence>
<comment type="subunit">
    <text evidence="9 10">Homohexamer. Organized in a ring with a central cavity.</text>
</comment>
<dbReference type="InterPro" id="IPR020568">
    <property type="entry name" value="Ribosomal_Su5_D2-typ_SF"/>
</dbReference>
<feature type="region of interest" description="Disordered" evidence="15">
    <location>
        <begin position="761"/>
        <end position="785"/>
    </location>
</feature>
<dbReference type="Gene3D" id="1.20.5.5270">
    <property type="match status" value="1"/>
</dbReference>
<dbReference type="EC" id="3.4.21.53" evidence="9 10"/>
<dbReference type="GO" id="GO:0005524">
    <property type="term" value="F:ATP binding"/>
    <property type="evidence" value="ECO:0007669"/>
    <property type="project" value="UniProtKB-UniRule"/>
</dbReference>
<comment type="caution">
    <text evidence="18">The sequence shown here is derived from an EMBL/GenBank/DDBJ whole genome shotgun (WGS) entry which is preliminary data.</text>
</comment>
<keyword evidence="5 9" id="KW-0378">Hydrolase</keyword>
<dbReference type="InterPro" id="IPR046336">
    <property type="entry name" value="Lon_prtase_N_sf"/>
</dbReference>
<gene>
    <name evidence="9 18" type="primary">lon</name>
    <name evidence="18" type="ORF">E6K78_09850</name>
</gene>
<dbReference type="FunFam" id="3.40.50.300:FF:000382">
    <property type="entry name" value="Lon protease homolog 2, peroxisomal"/>
    <property type="match status" value="1"/>
</dbReference>
<evidence type="ECO:0000256" key="13">
    <source>
        <dbReference type="PROSITE-ProRule" id="PRU01122"/>
    </source>
</evidence>
<proteinExistence type="evidence at transcript level"/>